<evidence type="ECO:0000256" key="11">
    <source>
        <dbReference type="ARBA" id="ARBA00023004"/>
    </source>
</evidence>
<keyword evidence="13" id="KW-0411">Iron-sulfur</keyword>
<feature type="transmembrane region" description="Helical" evidence="16">
    <location>
        <begin position="112"/>
        <end position="132"/>
    </location>
</feature>
<feature type="transmembrane region" description="Helical" evidence="16">
    <location>
        <begin position="139"/>
        <end position="160"/>
    </location>
</feature>
<keyword evidence="16" id="KW-0472">Membrane</keyword>
<reference evidence="18 19" key="1">
    <citation type="submission" date="2020-07" db="EMBL/GenBank/DDBJ databases">
        <title>Genomic Encyclopedia of Type Strains, Phase III (KMG-III): the genomes of soil and plant-associated and newly described type strains.</title>
        <authorList>
            <person name="Whitman W."/>
        </authorList>
    </citation>
    <scope>NUCLEOTIDE SEQUENCE [LARGE SCALE GENOMIC DNA]</scope>
    <source>
        <strain evidence="18 19">CECT 8576</strain>
    </source>
</reference>
<dbReference type="GO" id="GO:0046872">
    <property type="term" value="F:metal ion binding"/>
    <property type="evidence" value="ECO:0007669"/>
    <property type="project" value="UniProtKB-KW"/>
</dbReference>
<evidence type="ECO:0000256" key="7">
    <source>
        <dbReference type="ARBA" id="ARBA00022490"/>
    </source>
</evidence>
<dbReference type="Gene3D" id="3.30.565.10">
    <property type="entry name" value="Histidine kinase-like ATPase, C-terminal domain"/>
    <property type="match status" value="1"/>
</dbReference>
<accession>A0A852Z3H0</accession>
<evidence type="ECO:0000256" key="15">
    <source>
        <dbReference type="ARBA" id="ARBA00030800"/>
    </source>
</evidence>
<dbReference type="GO" id="GO:0046983">
    <property type="term" value="F:protein dimerization activity"/>
    <property type="evidence" value="ECO:0007669"/>
    <property type="project" value="InterPro"/>
</dbReference>
<keyword evidence="19" id="KW-1185">Reference proteome</keyword>
<dbReference type="Gene3D" id="1.20.5.1930">
    <property type="match status" value="1"/>
</dbReference>
<comment type="caution">
    <text evidence="18">The sequence shown here is derived from an EMBL/GenBank/DDBJ whole genome shotgun (WGS) entry which is preliminary data.</text>
</comment>
<evidence type="ECO:0000256" key="13">
    <source>
        <dbReference type="ARBA" id="ARBA00023014"/>
    </source>
</evidence>
<evidence type="ECO:0000256" key="8">
    <source>
        <dbReference type="ARBA" id="ARBA00022679"/>
    </source>
</evidence>
<comment type="function">
    <text evidence="14">Member of the two-component regulatory system NreB/NreC involved in the control of dissimilatory nitrate/nitrite reduction in response to oxygen. NreB functions as a direct oxygen sensor histidine kinase which is autophosphorylated, in the absence of oxygen, probably at the conserved histidine residue, and transfers its phosphate group probably to a conserved aspartate residue of NreC. NreB/NreC activates the expression of the nitrate (narGHJI) and nitrite (nir) reductase operons, as well as the putative nitrate transporter gene narT.</text>
</comment>
<dbReference type="InterPro" id="IPR005467">
    <property type="entry name" value="His_kinase_dom"/>
</dbReference>
<comment type="catalytic activity">
    <reaction evidence="1">
        <text>ATP + protein L-histidine = ADP + protein N-phospho-L-histidine.</text>
        <dbReference type="EC" id="2.7.13.3"/>
    </reaction>
</comment>
<dbReference type="InterPro" id="IPR050482">
    <property type="entry name" value="Sensor_HK_TwoCompSys"/>
</dbReference>
<dbReference type="PROSITE" id="PS50109">
    <property type="entry name" value="HIS_KIN"/>
    <property type="match status" value="1"/>
</dbReference>
<keyword evidence="12" id="KW-0902">Two-component regulatory system</keyword>
<name>A0A852Z3H0_9ACTN</name>
<dbReference type="GO" id="GO:0016020">
    <property type="term" value="C:membrane"/>
    <property type="evidence" value="ECO:0007669"/>
    <property type="project" value="InterPro"/>
</dbReference>
<dbReference type="PIRSF" id="PIRSF037434">
    <property type="entry name" value="STHK_ChrS"/>
    <property type="match status" value="1"/>
</dbReference>
<comment type="subcellular location">
    <subcellularLocation>
        <location evidence="3">Cytoplasm</location>
    </subcellularLocation>
</comment>
<dbReference type="InterPro" id="IPR011712">
    <property type="entry name" value="Sig_transdc_His_kin_sub3_dim/P"/>
</dbReference>
<dbReference type="GO" id="GO:0051539">
    <property type="term" value="F:4 iron, 4 sulfur cluster binding"/>
    <property type="evidence" value="ECO:0007669"/>
    <property type="project" value="UniProtKB-KW"/>
</dbReference>
<evidence type="ECO:0000313" key="18">
    <source>
        <dbReference type="EMBL" id="NYH79835.1"/>
    </source>
</evidence>
<keyword evidence="9" id="KW-0479">Metal-binding</keyword>
<comment type="cofactor">
    <cofactor evidence="2">
        <name>[4Fe-4S] cluster</name>
        <dbReference type="ChEBI" id="CHEBI:49883"/>
    </cofactor>
</comment>
<evidence type="ECO:0000256" key="5">
    <source>
        <dbReference type="ARBA" id="ARBA00017322"/>
    </source>
</evidence>
<dbReference type="Pfam" id="PF02518">
    <property type="entry name" value="HATPase_c"/>
    <property type="match status" value="1"/>
</dbReference>
<keyword evidence="11" id="KW-0408">Iron</keyword>
<dbReference type="PANTHER" id="PTHR24421">
    <property type="entry name" value="NITRATE/NITRITE SENSOR PROTEIN NARX-RELATED"/>
    <property type="match status" value="1"/>
</dbReference>
<dbReference type="Pfam" id="PF07730">
    <property type="entry name" value="HisKA_3"/>
    <property type="match status" value="1"/>
</dbReference>
<keyword evidence="6" id="KW-0004">4Fe-4S</keyword>
<dbReference type="CDD" id="cd16917">
    <property type="entry name" value="HATPase_UhpB-NarQ-NarX-like"/>
    <property type="match status" value="1"/>
</dbReference>
<protein>
    <recommendedName>
        <fullName evidence="5">Oxygen sensor histidine kinase NreB</fullName>
        <ecNumber evidence="4">2.7.13.3</ecNumber>
    </recommendedName>
    <alternativeName>
        <fullName evidence="15">Nitrogen regulation protein B</fullName>
    </alternativeName>
</protein>
<feature type="domain" description="Histidine kinase" evidence="17">
    <location>
        <begin position="206"/>
        <end position="397"/>
    </location>
</feature>
<keyword evidence="8" id="KW-0808">Transferase</keyword>
<dbReference type="RefSeq" id="WP_179536195.1">
    <property type="nucleotide sequence ID" value="NZ_JACBYW010000005.1"/>
</dbReference>
<evidence type="ECO:0000256" key="10">
    <source>
        <dbReference type="ARBA" id="ARBA00022777"/>
    </source>
</evidence>
<feature type="transmembrane region" description="Helical" evidence="16">
    <location>
        <begin position="72"/>
        <end position="92"/>
    </location>
</feature>
<dbReference type="EMBL" id="JACBYW010000005">
    <property type="protein sequence ID" value="NYH79835.1"/>
    <property type="molecule type" value="Genomic_DNA"/>
</dbReference>
<dbReference type="SUPFAM" id="SSF55874">
    <property type="entry name" value="ATPase domain of HSP90 chaperone/DNA topoisomerase II/histidine kinase"/>
    <property type="match status" value="1"/>
</dbReference>
<dbReference type="InterPro" id="IPR004358">
    <property type="entry name" value="Sig_transdc_His_kin-like_C"/>
</dbReference>
<feature type="transmembrane region" description="Helical" evidence="16">
    <location>
        <begin position="17"/>
        <end position="35"/>
    </location>
</feature>
<dbReference type="EC" id="2.7.13.3" evidence="4"/>
<evidence type="ECO:0000256" key="14">
    <source>
        <dbReference type="ARBA" id="ARBA00024827"/>
    </source>
</evidence>
<dbReference type="GO" id="GO:0005737">
    <property type="term" value="C:cytoplasm"/>
    <property type="evidence" value="ECO:0007669"/>
    <property type="project" value="UniProtKB-SubCell"/>
</dbReference>
<evidence type="ECO:0000256" key="16">
    <source>
        <dbReference type="SAM" id="Phobius"/>
    </source>
</evidence>
<dbReference type="InterPro" id="IPR003594">
    <property type="entry name" value="HATPase_dom"/>
</dbReference>
<proteinExistence type="predicted"/>
<evidence type="ECO:0000256" key="9">
    <source>
        <dbReference type="ARBA" id="ARBA00022723"/>
    </source>
</evidence>
<feature type="transmembrane region" description="Helical" evidence="16">
    <location>
        <begin position="41"/>
        <end position="60"/>
    </location>
</feature>
<evidence type="ECO:0000256" key="6">
    <source>
        <dbReference type="ARBA" id="ARBA00022485"/>
    </source>
</evidence>
<evidence type="ECO:0000256" key="2">
    <source>
        <dbReference type="ARBA" id="ARBA00001966"/>
    </source>
</evidence>
<dbReference type="InterPro" id="IPR017205">
    <property type="entry name" value="Sig_transdc_His_kinase_ChrS"/>
</dbReference>
<dbReference type="PRINTS" id="PR00344">
    <property type="entry name" value="BCTRLSENSOR"/>
</dbReference>
<evidence type="ECO:0000256" key="1">
    <source>
        <dbReference type="ARBA" id="ARBA00000085"/>
    </source>
</evidence>
<dbReference type="GO" id="GO:0000155">
    <property type="term" value="F:phosphorelay sensor kinase activity"/>
    <property type="evidence" value="ECO:0007669"/>
    <property type="project" value="InterPro"/>
</dbReference>
<evidence type="ECO:0000256" key="3">
    <source>
        <dbReference type="ARBA" id="ARBA00004496"/>
    </source>
</evidence>
<keyword evidence="16" id="KW-0812">Transmembrane</keyword>
<dbReference type="InterPro" id="IPR036890">
    <property type="entry name" value="HATPase_C_sf"/>
</dbReference>
<gene>
    <name evidence="18" type="ORF">FHR84_003173</name>
</gene>
<evidence type="ECO:0000313" key="19">
    <source>
        <dbReference type="Proteomes" id="UP000548304"/>
    </source>
</evidence>
<dbReference type="AlphaFoldDB" id="A0A852Z3H0"/>
<dbReference type="Proteomes" id="UP000548304">
    <property type="component" value="Unassembled WGS sequence"/>
</dbReference>
<keyword evidence="16" id="KW-1133">Transmembrane helix</keyword>
<sequence length="401" mass="43209">MTGDDPAESMVLRGLRAALHAGFYLLLGIAATRLFETRDAGTLTAVALCGAVVLAVLYAAGALPPHRTYPRWVALLWLAGVTVLWALLLAASPDFSWVAFPLFFLHLHLLRWTHAVVAVAVVTGLVISTQLFHADGFSVAMVLGPTLGAVFAVVVAWGYAAIHAESQQRRDLIADLRETRAQLATSQHEAGVAAERERLAREIHDTIAQGLSSVVLLLRAAESALPEEETARSRIAEARRTASENLEEARGFVRELRPPALHEAGLAEALSRLCERTERESGLRCDLRLDGTPVPLPAEYEVALLRAAQASLSNVVRHARADTAMVTLGYLATRVTMDVYDDGVGFDPDTLGKSRVDGTGFGMPALRERITLLGGELDVESSEGDGTVVAVRLPLGEEVYR</sequence>
<keyword evidence="7" id="KW-0963">Cytoplasm</keyword>
<evidence type="ECO:0000256" key="4">
    <source>
        <dbReference type="ARBA" id="ARBA00012438"/>
    </source>
</evidence>
<organism evidence="18 19">
    <name type="scientific">Actinopolyspora biskrensis</name>
    <dbReference type="NCBI Taxonomy" id="1470178"/>
    <lineage>
        <taxon>Bacteria</taxon>
        <taxon>Bacillati</taxon>
        <taxon>Actinomycetota</taxon>
        <taxon>Actinomycetes</taxon>
        <taxon>Actinopolysporales</taxon>
        <taxon>Actinopolysporaceae</taxon>
        <taxon>Actinopolyspora</taxon>
    </lineage>
</organism>
<evidence type="ECO:0000256" key="12">
    <source>
        <dbReference type="ARBA" id="ARBA00023012"/>
    </source>
</evidence>
<dbReference type="SMART" id="SM00387">
    <property type="entry name" value="HATPase_c"/>
    <property type="match status" value="1"/>
</dbReference>
<evidence type="ECO:0000259" key="17">
    <source>
        <dbReference type="PROSITE" id="PS50109"/>
    </source>
</evidence>
<keyword evidence="10 18" id="KW-0418">Kinase</keyword>
<dbReference type="PANTHER" id="PTHR24421:SF62">
    <property type="entry name" value="SENSORY TRANSDUCTION HISTIDINE KINASE"/>
    <property type="match status" value="1"/>
</dbReference>